<dbReference type="InterPro" id="IPR043128">
    <property type="entry name" value="Rev_trsase/Diguanyl_cyclase"/>
</dbReference>
<dbReference type="InterPro" id="IPR001584">
    <property type="entry name" value="Integrase_cat-core"/>
</dbReference>
<reference evidence="3" key="1">
    <citation type="journal article" date="2019" name="Sci. Rep.">
        <title>Draft genome of Tanacetum cinerariifolium, the natural source of mosquito coil.</title>
        <authorList>
            <person name="Yamashiro T."/>
            <person name="Shiraishi A."/>
            <person name="Satake H."/>
            <person name="Nakayama K."/>
        </authorList>
    </citation>
    <scope>NUCLEOTIDE SEQUENCE</scope>
</reference>
<dbReference type="InterPro" id="IPR036397">
    <property type="entry name" value="RNaseH_sf"/>
</dbReference>
<comment type="caution">
    <text evidence="3">The sequence shown here is derived from an EMBL/GenBank/DDBJ whole genome shotgun (WGS) entry which is preliminary data.</text>
</comment>
<dbReference type="InterPro" id="IPR053134">
    <property type="entry name" value="RNA-dir_DNA_polymerase"/>
</dbReference>
<dbReference type="InterPro" id="IPR021109">
    <property type="entry name" value="Peptidase_aspartic_dom_sf"/>
</dbReference>
<dbReference type="CDD" id="cd01647">
    <property type="entry name" value="RT_LTR"/>
    <property type="match status" value="1"/>
</dbReference>
<feature type="compositionally biased region" description="Polar residues" evidence="1">
    <location>
        <begin position="9"/>
        <end position="23"/>
    </location>
</feature>
<dbReference type="InterPro" id="IPR000477">
    <property type="entry name" value="RT_dom"/>
</dbReference>
<dbReference type="GO" id="GO:0015074">
    <property type="term" value="P:DNA integration"/>
    <property type="evidence" value="ECO:0007669"/>
    <property type="project" value="InterPro"/>
</dbReference>
<sequence>MSVKYPNYVNLTSSSEEQPNERTPSPPPRNKSLSPPQAPSKSISSKSTHYASSLSPKPCIVNPGYVIEIADGESVEVNRVIHDCRLELGNSLFTIYLIALGHESFDVIVGMDSLSKNKAVIVCHEKVVEIPIKEVGILRVQEERTLGATKALMNDKIDEPRISDIPVVRDFTDVFLEDLSGLPPQRQVEFRIDLVPGATLVTNHSSWGAPVLFMRKKDGSFHMCIDYMKLNKLTIKKRYPLPMIDDLFDQLQGACYFSKIDLRSGYHQLCVNEDDIIKITFRTRYEHSDFTVMTFGLTNAPTVFMDLMNRVCKQYLDKFVIVFIDDILIYSKTKQEHEVHLKKYISLDTWSTRAEEIKDFVVYCDASIQGLGCVLMQRGKVVCSCKEASEAFKRENVLAERLHGLDQQMERKEDGNWYFMDRIWVPLVGNVRIVILNKAHKSRYSMHPGMDKMYHDLCDMYWWPGMKRYIAIYVSTCLTCAKVKAEHQRPSGLLQKPEIPKWKWDKITMDLITKLPRSRSGHDAIWVIVDKLTKSAYFLAIREDFSTKKLVILYIDVIVVRHGVPVSIISDRDG</sequence>
<feature type="region of interest" description="Disordered" evidence="1">
    <location>
        <begin position="1"/>
        <end position="53"/>
    </location>
</feature>
<dbReference type="PANTHER" id="PTHR24559:SF444">
    <property type="entry name" value="REVERSE TRANSCRIPTASE DOMAIN-CONTAINING PROTEIN"/>
    <property type="match status" value="1"/>
</dbReference>
<dbReference type="EMBL" id="BKCJ010003013">
    <property type="protein sequence ID" value="GEU52420.1"/>
    <property type="molecule type" value="Genomic_DNA"/>
</dbReference>
<protein>
    <submittedName>
        <fullName evidence="3">Retrotransposable element Tf2</fullName>
    </submittedName>
</protein>
<dbReference type="Pfam" id="PF00078">
    <property type="entry name" value="RVT_1"/>
    <property type="match status" value="1"/>
</dbReference>
<dbReference type="SUPFAM" id="SSF56672">
    <property type="entry name" value="DNA/RNA polymerases"/>
    <property type="match status" value="1"/>
</dbReference>
<dbReference type="Gene3D" id="1.10.340.70">
    <property type="match status" value="1"/>
</dbReference>
<dbReference type="Gene3D" id="3.30.70.270">
    <property type="match status" value="1"/>
</dbReference>
<evidence type="ECO:0000256" key="1">
    <source>
        <dbReference type="SAM" id="MobiDB-lite"/>
    </source>
</evidence>
<feature type="compositionally biased region" description="Polar residues" evidence="1">
    <location>
        <begin position="31"/>
        <end position="53"/>
    </location>
</feature>
<evidence type="ECO:0000259" key="2">
    <source>
        <dbReference type="PROSITE" id="PS50994"/>
    </source>
</evidence>
<organism evidence="3">
    <name type="scientific">Tanacetum cinerariifolium</name>
    <name type="common">Dalmatian daisy</name>
    <name type="synonym">Chrysanthemum cinerariifolium</name>
    <dbReference type="NCBI Taxonomy" id="118510"/>
    <lineage>
        <taxon>Eukaryota</taxon>
        <taxon>Viridiplantae</taxon>
        <taxon>Streptophyta</taxon>
        <taxon>Embryophyta</taxon>
        <taxon>Tracheophyta</taxon>
        <taxon>Spermatophyta</taxon>
        <taxon>Magnoliopsida</taxon>
        <taxon>eudicotyledons</taxon>
        <taxon>Gunneridae</taxon>
        <taxon>Pentapetalae</taxon>
        <taxon>asterids</taxon>
        <taxon>campanulids</taxon>
        <taxon>Asterales</taxon>
        <taxon>Asteraceae</taxon>
        <taxon>Asteroideae</taxon>
        <taxon>Anthemideae</taxon>
        <taxon>Anthemidinae</taxon>
        <taxon>Tanacetum</taxon>
    </lineage>
</organism>
<dbReference type="InterPro" id="IPR043502">
    <property type="entry name" value="DNA/RNA_pol_sf"/>
</dbReference>
<name>A0A6L2KUL0_TANCI</name>
<dbReference type="PROSITE" id="PS50994">
    <property type="entry name" value="INTEGRASE"/>
    <property type="match status" value="1"/>
</dbReference>
<dbReference type="InterPro" id="IPR012337">
    <property type="entry name" value="RNaseH-like_sf"/>
</dbReference>
<accession>A0A6L2KUL0</accession>
<evidence type="ECO:0000313" key="3">
    <source>
        <dbReference type="EMBL" id="GEU52420.1"/>
    </source>
</evidence>
<dbReference type="SUPFAM" id="SSF53098">
    <property type="entry name" value="Ribonuclease H-like"/>
    <property type="match status" value="1"/>
</dbReference>
<dbReference type="Gene3D" id="3.10.10.10">
    <property type="entry name" value="HIV Type 1 Reverse Transcriptase, subunit A, domain 1"/>
    <property type="match status" value="1"/>
</dbReference>
<dbReference type="Pfam" id="PF17921">
    <property type="entry name" value="Integrase_H2C2"/>
    <property type="match status" value="1"/>
</dbReference>
<dbReference type="Gene3D" id="3.30.420.10">
    <property type="entry name" value="Ribonuclease H-like superfamily/Ribonuclease H"/>
    <property type="match status" value="1"/>
</dbReference>
<dbReference type="GO" id="GO:0003676">
    <property type="term" value="F:nucleic acid binding"/>
    <property type="evidence" value="ECO:0007669"/>
    <property type="project" value="InterPro"/>
</dbReference>
<dbReference type="InterPro" id="IPR041588">
    <property type="entry name" value="Integrase_H2C2"/>
</dbReference>
<dbReference type="AlphaFoldDB" id="A0A6L2KUL0"/>
<proteinExistence type="predicted"/>
<dbReference type="Gene3D" id="2.40.70.10">
    <property type="entry name" value="Acid Proteases"/>
    <property type="match status" value="1"/>
</dbReference>
<gene>
    <name evidence="3" type="ORF">Tci_024398</name>
</gene>
<feature type="domain" description="Integrase catalytic" evidence="2">
    <location>
        <begin position="493"/>
        <end position="574"/>
    </location>
</feature>
<dbReference type="PANTHER" id="PTHR24559">
    <property type="entry name" value="TRANSPOSON TY3-I GAG-POL POLYPROTEIN"/>
    <property type="match status" value="1"/>
</dbReference>
<dbReference type="Pfam" id="PF08284">
    <property type="entry name" value="RVP_2"/>
    <property type="match status" value="1"/>
</dbReference>